<evidence type="ECO:0000313" key="4">
    <source>
        <dbReference type="Proteomes" id="UP001595979"/>
    </source>
</evidence>
<gene>
    <name evidence="3" type="ORF">ACFPQ6_07315</name>
</gene>
<reference evidence="4" key="1">
    <citation type="journal article" date="2019" name="Int. J. Syst. Evol. Microbiol.">
        <title>The Global Catalogue of Microorganisms (GCM) 10K type strain sequencing project: providing services to taxonomists for standard genome sequencing and annotation.</title>
        <authorList>
            <consortium name="The Broad Institute Genomics Platform"/>
            <consortium name="The Broad Institute Genome Sequencing Center for Infectious Disease"/>
            <person name="Wu L."/>
            <person name="Ma J."/>
        </authorList>
    </citation>
    <scope>NUCLEOTIDE SEQUENCE [LARGE SCALE GENOMIC DNA]</scope>
    <source>
        <strain evidence="4">CGMCC 1.15053</strain>
    </source>
</reference>
<dbReference type="RefSeq" id="WP_380047858.1">
    <property type="nucleotide sequence ID" value="NZ_JBHSOH010000006.1"/>
</dbReference>
<dbReference type="Proteomes" id="UP001595979">
    <property type="component" value="Unassembled WGS sequence"/>
</dbReference>
<proteinExistence type="predicted"/>
<comment type="caution">
    <text evidence="3">The sequence shown here is derived from an EMBL/GenBank/DDBJ whole genome shotgun (WGS) entry which is preliminary data.</text>
</comment>
<feature type="transmembrane region" description="Helical" evidence="2">
    <location>
        <begin position="71"/>
        <end position="104"/>
    </location>
</feature>
<feature type="compositionally biased region" description="Pro residues" evidence="1">
    <location>
        <begin position="181"/>
        <end position="192"/>
    </location>
</feature>
<evidence type="ECO:0000256" key="2">
    <source>
        <dbReference type="SAM" id="Phobius"/>
    </source>
</evidence>
<accession>A0ABW1DJH2</accession>
<sequence>MISLLAVFALVFYGRVIFSPLGRGPRPLVLAALAVLVTAFLGADWVVHPAAGMLLGYLGSEAFGPRRIRRWPALLVGLVAGLAFMAAGAFWVVFPLVIMAAAWFFTRLLPTLARGGGQDTAPGVLGGGFAGRAALPGETGAETLPRLDEEEGALVEAGGRSRRERREARRERRRQGEAPAASPPPPAGPPDPLAGYLHDTRLPGEARAQLAALNLRTHEALTSLQGLGQQGSEAAYLARAVRDEYAPNAVQAYLKLPPTLAASQPLRDGKTGRDLLREQLDLLLDATQDILARALRAGGDELLTHQRFLEEKFGRGGGDLKI</sequence>
<dbReference type="EMBL" id="JBHSOH010000006">
    <property type="protein sequence ID" value="MFC5848118.1"/>
    <property type="molecule type" value="Genomic_DNA"/>
</dbReference>
<name>A0ABW1DJH2_9DEIO</name>
<keyword evidence="2" id="KW-0472">Membrane</keyword>
<evidence type="ECO:0000256" key="1">
    <source>
        <dbReference type="SAM" id="MobiDB-lite"/>
    </source>
</evidence>
<evidence type="ECO:0000313" key="3">
    <source>
        <dbReference type="EMBL" id="MFC5848118.1"/>
    </source>
</evidence>
<feature type="compositionally biased region" description="Basic and acidic residues" evidence="1">
    <location>
        <begin position="159"/>
        <end position="176"/>
    </location>
</feature>
<keyword evidence="4" id="KW-1185">Reference proteome</keyword>
<organism evidence="3 4">
    <name type="scientific">Deinococcus petrolearius</name>
    <dbReference type="NCBI Taxonomy" id="1751295"/>
    <lineage>
        <taxon>Bacteria</taxon>
        <taxon>Thermotogati</taxon>
        <taxon>Deinococcota</taxon>
        <taxon>Deinococci</taxon>
        <taxon>Deinococcales</taxon>
        <taxon>Deinococcaceae</taxon>
        <taxon>Deinococcus</taxon>
    </lineage>
</organism>
<feature type="transmembrane region" description="Helical" evidence="2">
    <location>
        <begin position="28"/>
        <end position="59"/>
    </location>
</feature>
<keyword evidence="2" id="KW-0812">Transmembrane</keyword>
<keyword evidence="2" id="KW-1133">Transmembrane helix</keyword>
<protein>
    <submittedName>
        <fullName evidence="3">Uncharacterized protein</fullName>
    </submittedName>
</protein>
<feature type="region of interest" description="Disordered" evidence="1">
    <location>
        <begin position="138"/>
        <end position="198"/>
    </location>
</feature>